<gene>
    <name evidence="1" type="ORF">FHS27_000074</name>
</gene>
<proteinExistence type="predicted"/>
<dbReference type="EMBL" id="JACHXU010000001">
    <property type="protein sequence ID" value="MBB3204310.1"/>
    <property type="molecule type" value="Genomic_DNA"/>
</dbReference>
<protein>
    <submittedName>
        <fullName evidence="1">Uncharacterized protein</fullName>
    </submittedName>
</protein>
<sequence>MKLVTAILFSLPLFLFTTGCSEPKTEVIDTSQRPQRTPEEIAILTGAMDEMEDEQ</sequence>
<reference evidence="1 2" key="1">
    <citation type="submission" date="2020-08" db="EMBL/GenBank/DDBJ databases">
        <title>Genomic Encyclopedia of Type Strains, Phase III (KMG-III): the genomes of soil and plant-associated and newly described type strains.</title>
        <authorList>
            <person name="Whitman W."/>
        </authorList>
    </citation>
    <scope>NUCLEOTIDE SEQUENCE [LARGE SCALE GENOMIC DNA]</scope>
    <source>
        <strain evidence="1 2">CECT 8075</strain>
    </source>
</reference>
<dbReference type="PROSITE" id="PS51257">
    <property type="entry name" value="PROKAR_LIPOPROTEIN"/>
    <property type="match status" value="1"/>
</dbReference>
<dbReference type="Proteomes" id="UP000536179">
    <property type="component" value="Unassembled WGS sequence"/>
</dbReference>
<name>A0A7W5H3W2_9BACT</name>
<evidence type="ECO:0000313" key="2">
    <source>
        <dbReference type="Proteomes" id="UP000536179"/>
    </source>
</evidence>
<evidence type="ECO:0000313" key="1">
    <source>
        <dbReference type="EMBL" id="MBB3204310.1"/>
    </source>
</evidence>
<accession>A0A7W5H3W2</accession>
<dbReference type="RefSeq" id="WP_160167277.1">
    <property type="nucleotide sequence ID" value="NZ_JACHXU010000001.1"/>
</dbReference>
<organism evidence="1 2">
    <name type="scientific">Aporhodopirellula rubra</name>
    <dbReference type="NCBI Taxonomy" id="980271"/>
    <lineage>
        <taxon>Bacteria</taxon>
        <taxon>Pseudomonadati</taxon>
        <taxon>Planctomycetota</taxon>
        <taxon>Planctomycetia</taxon>
        <taxon>Pirellulales</taxon>
        <taxon>Pirellulaceae</taxon>
        <taxon>Aporhodopirellula</taxon>
    </lineage>
</organism>
<dbReference type="AlphaFoldDB" id="A0A7W5H3W2"/>
<comment type="caution">
    <text evidence="1">The sequence shown here is derived from an EMBL/GenBank/DDBJ whole genome shotgun (WGS) entry which is preliminary data.</text>
</comment>
<keyword evidence="2" id="KW-1185">Reference proteome</keyword>